<proteinExistence type="predicted"/>
<dbReference type="STRING" id="7897.ENSLACP00000001114"/>
<evidence type="ECO:0008006" key="8">
    <source>
        <dbReference type="Google" id="ProtNLM"/>
    </source>
</evidence>
<protein>
    <recommendedName>
        <fullName evidence="8">Solute carrier family 35 member D3</fullName>
    </recommendedName>
</protein>
<reference evidence="7" key="1">
    <citation type="submission" date="2011-08" db="EMBL/GenBank/DDBJ databases">
        <title>The draft genome of Latimeria chalumnae.</title>
        <authorList>
            <person name="Di Palma F."/>
            <person name="Alfoldi J."/>
            <person name="Johnson J."/>
            <person name="Berlin A."/>
            <person name="Gnerre S."/>
            <person name="Jaffe D."/>
            <person name="MacCallum I."/>
            <person name="Young S."/>
            <person name="Walker B.J."/>
            <person name="Lander E."/>
            <person name="Lindblad-Toh K."/>
        </authorList>
    </citation>
    <scope>NUCLEOTIDE SEQUENCE [LARGE SCALE GENOMIC DNA]</scope>
    <source>
        <strain evidence="7">Wild caught</strain>
    </source>
</reference>
<evidence type="ECO:0000313" key="7">
    <source>
        <dbReference type="Proteomes" id="UP000008672"/>
    </source>
</evidence>
<feature type="transmembrane region" description="Helical" evidence="5">
    <location>
        <begin position="227"/>
        <end position="245"/>
    </location>
</feature>
<dbReference type="OMA" id="GWKDPTM"/>
<feature type="transmembrane region" description="Helical" evidence="5">
    <location>
        <begin position="191"/>
        <end position="211"/>
    </location>
</feature>
<evidence type="ECO:0000256" key="4">
    <source>
        <dbReference type="ARBA" id="ARBA00023136"/>
    </source>
</evidence>
<keyword evidence="7" id="KW-1185">Reference proteome</keyword>
<feature type="transmembrane region" description="Helical" evidence="5">
    <location>
        <begin position="75"/>
        <end position="95"/>
    </location>
</feature>
<feature type="transmembrane region" description="Helical" evidence="5">
    <location>
        <begin position="12"/>
        <end position="37"/>
    </location>
</feature>
<comment type="subcellular location">
    <subcellularLocation>
        <location evidence="1">Membrane</location>
        <topology evidence="1">Multi-pass membrane protein</topology>
    </subcellularLocation>
</comment>
<gene>
    <name evidence="6" type="primary">LOC102345119</name>
</gene>
<reference evidence="6" key="3">
    <citation type="submission" date="2025-09" db="UniProtKB">
        <authorList>
            <consortium name="Ensembl"/>
        </authorList>
    </citation>
    <scope>IDENTIFICATION</scope>
</reference>
<evidence type="ECO:0000256" key="1">
    <source>
        <dbReference type="ARBA" id="ARBA00004141"/>
    </source>
</evidence>
<feature type="transmembrane region" description="Helical" evidence="5">
    <location>
        <begin position="134"/>
        <end position="153"/>
    </location>
</feature>
<dbReference type="GeneTree" id="ENSGT00940000160083"/>
<sequence length="326" mass="35498">EKLKMQICKKDRLLGILVAIAHGTFSGSLNILVNSLISNYNFLYVTLLQWLTSVTTALTLEILRRLKIIDVPPFSLGLAKTFICVTVLSTLHSTLTLWSLKKLNLPMYVVVKRCLPLVTLIIGVCLLKNGIPSIGVIIAVLITTCGAVIAGAGDLTGDVTGYVTALFAVVTHAAYLVVIQKTGTEKHYGPLTAQYTIAVVASPVLLIFSFASMDTINAWSYPGWKDPVMICTFITCILLVCGMNFTTLQCTYINSAVTTSFIGVVKSIATITVGMVAFSDVKPTSLFITGVVVNTLGSITYCVVKYFDTKKWNRKKDLKKEHEVKV</sequence>
<dbReference type="Ensembl" id="ENSLACT00000001125.1">
    <property type="protein sequence ID" value="ENSLACP00000001114.1"/>
    <property type="gene ID" value="ENSLACG00000000997.1"/>
</dbReference>
<dbReference type="PANTHER" id="PTHR11132">
    <property type="entry name" value="SOLUTE CARRIER FAMILY 35"/>
    <property type="match status" value="1"/>
</dbReference>
<dbReference type="InParanoid" id="H2ZUP3"/>
<dbReference type="EMBL" id="AFYH01266222">
    <property type="status" value="NOT_ANNOTATED_CDS"/>
    <property type="molecule type" value="Genomic_DNA"/>
</dbReference>
<organism evidence="6 7">
    <name type="scientific">Latimeria chalumnae</name>
    <name type="common">Coelacanth</name>
    <dbReference type="NCBI Taxonomy" id="7897"/>
    <lineage>
        <taxon>Eukaryota</taxon>
        <taxon>Metazoa</taxon>
        <taxon>Chordata</taxon>
        <taxon>Craniata</taxon>
        <taxon>Vertebrata</taxon>
        <taxon>Euteleostomi</taxon>
        <taxon>Coelacanthiformes</taxon>
        <taxon>Coelacanthidae</taxon>
        <taxon>Latimeria</taxon>
    </lineage>
</organism>
<dbReference type="GO" id="GO:0016020">
    <property type="term" value="C:membrane"/>
    <property type="evidence" value="ECO:0007669"/>
    <property type="project" value="UniProtKB-SubCell"/>
</dbReference>
<dbReference type="Proteomes" id="UP000008672">
    <property type="component" value="Unassembled WGS sequence"/>
</dbReference>
<dbReference type="InterPro" id="IPR050186">
    <property type="entry name" value="TPT_transporter"/>
</dbReference>
<evidence type="ECO:0000313" key="6">
    <source>
        <dbReference type="Ensembl" id="ENSLACP00000001114.1"/>
    </source>
</evidence>
<keyword evidence="2 5" id="KW-0812">Transmembrane</keyword>
<dbReference type="eggNOG" id="KOG1444">
    <property type="taxonomic scope" value="Eukaryota"/>
</dbReference>
<feature type="transmembrane region" description="Helical" evidence="5">
    <location>
        <begin position="159"/>
        <end position="179"/>
    </location>
</feature>
<feature type="transmembrane region" description="Helical" evidence="5">
    <location>
        <begin position="257"/>
        <end position="278"/>
    </location>
</feature>
<evidence type="ECO:0000256" key="2">
    <source>
        <dbReference type="ARBA" id="ARBA00022692"/>
    </source>
</evidence>
<feature type="transmembrane region" description="Helical" evidence="5">
    <location>
        <begin position="107"/>
        <end position="127"/>
    </location>
</feature>
<dbReference type="AlphaFoldDB" id="H2ZUP3"/>
<feature type="transmembrane region" description="Helical" evidence="5">
    <location>
        <begin position="43"/>
        <end position="63"/>
    </location>
</feature>
<name>H2ZUP3_LATCH</name>
<keyword evidence="3 5" id="KW-1133">Transmembrane helix</keyword>
<feature type="transmembrane region" description="Helical" evidence="5">
    <location>
        <begin position="284"/>
        <end position="307"/>
    </location>
</feature>
<keyword evidence="4 5" id="KW-0472">Membrane</keyword>
<evidence type="ECO:0000256" key="3">
    <source>
        <dbReference type="ARBA" id="ARBA00022989"/>
    </source>
</evidence>
<evidence type="ECO:0000256" key="5">
    <source>
        <dbReference type="SAM" id="Phobius"/>
    </source>
</evidence>
<accession>H2ZUP3</accession>
<dbReference type="HOGENOM" id="CLU_040726_3_0_1"/>
<reference evidence="6" key="2">
    <citation type="submission" date="2025-08" db="UniProtKB">
        <authorList>
            <consortium name="Ensembl"/>
        </authorList>
    </citation>
    <scope>IDENTIFICATION</scope>
</reference>